<sequence>MNPEKMRKIAAGMAPDSEMREALLAGAEAIEREFAETLSRHMPEGLPMANCSRCSALEAEKKELERERDRAVALLGEIKPCVEESSAQQQVIALIIALDDYENDDCGDCWGAVNEAREKLRAAIDAARRVRWNCIRCDYSVEVDRDKPAFSVCPKCYARGKP</sequence>
<dbReference type="EMBL" id="LAZR01014766">
    <property type="protein sequence ID" value="KKM16039.1"/>
    <property type="molecule type" value="Genomic_DNA"/>
</dbReference>
<name>A0A0F9I8S2_9ZZZZ</name>
<comment type="caution">
    <text evidence="1">The sequence shown here is derived from an EMBL/GenBank/DDBJ whole genome shotgun (WGS) entry which is preliminary data.</text>
</comment>
<evidence type="ECO:0000313" key="1">
    <source>
        <dbReference type="EMBL" id="KKM16039.1"/>
    </source>
</evidence>
<accession>A0A0F9I8S2</accession>
<proteinExistence type="predicted"/>
<protein>
    <submittedName>
        <fullName evidence="1">Uncharacterized protein</fullName>
    </submittedName>
</protein>
<reference evidence="1" key="1">
    <citation type="journal article" date="2015" name="Nature">
        <title>Complex archaea that bridge the gap between prokaryotes and eukaryotes.</title>
        <authorList>
            <person name="Spang A."/>
            <person name="Saw J.H."/>
            <person name="Jorgensen S.L."/>
            <person name="Zaremba-Niedzwiedzka K."/>
            <person name="Martijn J."/>
            <person name="Lind A.E."/>
            <person name="van Eijk R."/>
            <person name="Schleper C."/>
            <person name="Guy L."/>
            <person name="Ettema T.J."/>
        </authorList>
    </citation>
    <scope>NUCLEOTIDE SEQUENCE</scope>
</reference>
<gene>
    <name evidence="1" type="ORF">LCGC14_1689850</name>
</gene>
<organism evidence="1">
    <name type="scientific">marine sediment metagenome</name>
    <dbReference type="NCBI Taxonomy" id="412755"/>
    <lineage>
        <taxon>unclassified sequences</taxon>
        <taxon>metagenomes</taxon>
        <taxon>ecological metagenomes</taxon>
    </lineage>
</organism>
<dbReference type="AlphaFoldDB" id="A0A0F9I8S2"/>